<evidence type="ECO:0000313" key="2">
    <source>
        <dbReference type="EMBL" id="KFM64705.1"/>
    </source>
</evidence>
<evidence type="ECO:0000259" key="1">
    <source>
        <dbReference type="Pfam" id="PF13358"/>
    </source>
</evidence>
<dbReference type="EMBL" id="KK115302">
    <property type="protein sequence ID" value="KFM64705.1"/>
    <property type="molecule type" value="Genomic_DNA"/>
</dbReference>
<evidence type="ECO:0000313" key="3">
    <source>
        <dbReference type="Proteomes" id="UP000054359"/>
    </source>
</evidence>
<feature type="domain" description="Tc1-like transposase DDE" evidence="1">
    <location>
        <begin position="30"/>
        <end position="85"/>
    </location>
</feature>
<dbReference type="STRING" id="407821.A0A087THW6"/>
<dbReference type="AlphaFoldDB" id="A0A087THW6"/>
<dbReference type="InterPro" id="IPR038717">
    <property type="entry name" value="Tc1-like_DDE_dom"/>
</dbReference>
<proteinExistence type="predicted"/>
<gene>
    <name evidence="2" type="ORF">X975_00717</name>
</gene>
<dbReference type="Pfam" id="PF13358">
    <property type="entry name" value="DDE_3"/>
    <property type="match status" value="1"/>
</dbReference>
<protein>
    <recommendedName>
        <fullName evidence="1">Tc1-like transposase DDE domain-containing protein</fullName>
    </recommendedName>
</protein>
<dbReference type="OMA" id="NEHNCIL"/>
<dbReference type="Gene3D" id="3.30.420.10">
    <property type="entry name" value="Ribonuclease H-like superfamily/Ribonuclease H"/>
    <property type="match status" value="1"/>
</dbReference>
<dbReference type="Proteomes" id="UP000054359">
    <property type="component" value="Unassembled WGS sequence"/>
</dbReference>
<dbReference type="OrthoDB" id="6427837at2759"/>
<dbReference type="GO" id="GO:0003676">
    <property type="term" value="F:nucleic acid binding"/>
    <property type="evidence" value="ECO:0007669"/>
    <property type="project" value="InterPro"/>
</dbReference>
<keyword evidence="3" id="KW-1185">Reference proteome</keyword>
<reference evidence="2 3" key="1">
    <citation type="submission" date="2013-11" db="EMBL/GenBank/DDBJ databases">
        <title>Genome sequencing of Stegodyphus mimosarum.</title>
        <authorList>
            <person name="Bechsgaard J."/>
        </authorList>
    </citation>
    <scope>NUCLEOTIDE SEQUENCE [LARGE SCALE GENOMIC DNA]</scope>
</reference>
<dbReference type="InterPro" id="IPR036397">
    <property type="entry name" value="RNaseH_sf"/>
</dbReference>
<accession>A0A087THW6</accession>
<name>A0A087THW6_STEMI</name>
<feature type="non-terminal residue" evidence="2">
    <location>
        <position position="92"/>
    </location>
</feature>
<organism evidence="2 3">
    <name type="scientific">Stegodyphus mimosarum</name>
    <name type="common">African social velvet spider</name>
    <dbReference type="NCBI Taxonomy" id="407821"/>
    <lineage>
        <taxon>Eukaryota</taxon>
        <taxon>Metazoa</taxon>
        <taxon>Ecdysozoa</taxon>
        <taxon>Arthropoda</taxon>
        <taxon>Chelicerata</taxon>
        <taxon>Arachnida</taxon>
        <taxon>Araneae</taxon>
        <taxon>Araneomorphae</taxon>
        <taxon>Entelegynae</taxon>
        <taxon>Eresoidea</taxon>
        <taxon>Eresidae</taxon>
        <taxon>Stegodyphus</taxon>
    </lineage>
</organism>
<sequence>MTAQRYVDYVLRPVTLPYVQWVPSALHQQDNAQPHTARISQRALQNAHVLNWPSFSPDLSPIEHIWDVIGRHLQTLPLLRSEDELWQLVYSE</sequence>